<accession>A0A1T1ATE8</accession>
<dbReference type="AlphaFoldDB" id="A0A1T1ATE8"/>
<proteinExistence type="predicted"/>
<dbReference type="Proteomes" id="UP000190750">
    <property type="component" value="Unassembled WGS sequence"/>
</dbReference>
<gene>
    <name evidence="1" type="ORF">RF819_11885</name>
</gene>
<reference evidence="1 2" key="1">
    <citation type="submission" date="2017-01" db="EMBL/GenBank/DDBJ databases">
        <title>Genome sequencing of Rhodoferax fermentans JCM 7819.</title>
        <authorList>
            <person name="Kim Y.J."/>
            <person name="Farh M.E.-A."/>
            <person name="Yang D.-C."/>
        </authorList>
    </citation>
    <scope>NUCLEOTIDE SEQUENCE [LARGE SCALE GENOMIC DNA]</scope>
    <source>
        <strain evidence="1 2">JCM 7819</strain>
    </source>
</reference>
<dbReference type="EMBL" id="MTJN01000002">
    <property type="protein sequence ID" value="OOV07337.1"/>
    <property type="molecule type" value="Genomic_DNA"/>
</dbReference>
<dbReference type="STRING" id="28066.RF819_11885"/>
<keyword evidence="2" id="KW-1185">Reference proteome</keyword>
<evidence type="ECO:0000313" key="1">
    <source>
        <dbReference type="EMBL" id="OOV07337.1"/>
    </source>
</evidence>
<comment type="caution">
    <text evidence="1">The sequence shown here is derived from an EMBL/GenBank/DDBJ whole genome shotgun (WGS) entry which is preliminary data.</text>
</comment>
<sequence length="132" mass="13405">MGKKKRKQQAGWGEPGYGAMQGMDPAGMGMGGGAMGANAGGAYGSAQAGPGVGNGLLHNLQGLVGNRQTEQFLIGALLGAAAVYVLGDEAMRAKLMKTAMKLYTGVAGGFEEVKEQMADIKAEVAAEQRSKG</sequence>
<organism evidence="1 2">
    <name type="scientific">Rhodoferax fermentans</name>
    <dbReference type="NCBI Taxonomy" id="28066"/>
    <lineage>
        <taxon>Bacteria</taxon>
        <taxon>Pseudomonadati</taxon>
        <taxon>Pseudomonadota</taxon>
        <taxon>Betaproteobacteria</taxon>
        <taxon>Burkholderiales</taxon>
        <taxon>Comamonadaceae</taxon>
        <taxon>Rhodoferax</taxon>
    </lineage>
</organism>
<dbReference type="RefSeq" id="WP_078365175.1">
    <property type="nucleotide sequence ID" value="NZ_MTJN01000002.1"/>
</dbReference>
<protein>
    <recommendedName>
        <fullName evidence="3">YtxH domain-containing protein</fullName>
    </recommendedName>
</protein>
<evidence type="ECO:0000313" key="2">
    <source>
        <dbReference type="Proteomes" id="UP000190750"/>
    </source>
</evidence>
<evidence type="ECO:0008006" key="3">
    <source>
        <dbReference type="Google" id="ProtNLM"/>
    </source>
</evidence>
<name>A0A1T1ATE8_RHOFE</name>